<dbReference type="RefSeq" id="WP_344165524.1">
    <property type="nucleotide sequence ID" value="NZ_BAAAPC010000031.1"/>
</dbReference>
<reference evidence="7" key="1">
    <citation type="journal article" date="2019" name="Int. J. Syst. Evol. Microbiol.">
        <title>The Global Catalogue of Microorganisms (GCM) 10K type strain sequencing project: providing services to taxonomists for standard genome sequencing and annotation.</title>
        <authorList>
            <consortium name="The Broad Institute Genomics Platform"/>
            <consortium name="The Broad Institute Genome Sequencing Center for Infectious Disease"/>
            <person name="Wu L."/>
            <person name="Ma J."/>
        </authorList>
    </citation>
    <scope>NUCLEOTIDE SEQUENCE [LARGE SCALE GENOMIC DNA]</scope>
    <source>
        <strain evidence="7">JCM 15313</strain>
    </source>
</reference>
<dbReference type="EMBL" id="BAAAPC010000031">
    <property type="protein sequence ID" value="GAA2015758.1"/>
    <property type="molecule type" value="Genomic_DNA"/>
</dbReference>
<keyword evidence="2" id="KW-0863">Zinc-finger</keyword>
<feature type="region of interest" description="Disordered" evidence="4">
    <location>
        <begin position="240"/>
        <end position="275"/>
    </location>
</feature>
<name>A0ABP5F3E9_9ACTN</name>
<gene>
    <name evidence="6" type="ORF">GCM10009799_49910</name>
</gene>
<dbReference type="PROSITE" id="PS01358">
    <property type="entry name" value="ZF_RANBP2_1"/>
    <property type="match status" value="2"/>
</dbReference>
<evidence type="ECO:0000313" key="6">
    <source>
        <dbReference type="EMBL" id="GAA2015758.1"/>
    </source>
</evidence>
<evidence type="ECO:0000256" key="1">
    <source>
        <dbReference type="ARBA" id="ARBA00022723"/>
    </source>
</evidence>
<feature type="region of interest" description="Disordered" evidence="4">
    <location>
        <begin position="82"/>
        <end position="185"/>
    </location>
</feature>
<accession>A0ABP5F3E9</accession>
<evidence type="ECO:0000256" key="3">
    <source>
        <dbReference type="ARBA" id="ARBA00022833"/>
    </source>
</evidence>
<feature type="domain" description="RanBP2-type" evidence="5">
    <location>
        <begin position="2"/>
        <end position="31"/>
    </location>
</feature>
<feature type="compositionally biased region" description="Polar residues" evidence="4">
    <location>
        <begin position="92"/>
        <end position="103"/>
    </location>
</feature>
<keyword evidence="7" id="KW-1185">Reference proteome</keyword>
<comment type="caution">
    <text evidence="6">The sequence shown here is derived from an EMBL/GenBank/DDBJ whole genome shotgun (WGS) entry which is preliminary data.</text>
</comment>
<protein>
    <recommendedName>
        <fullName evidence="5">RanBP2-type domain-containing protein</fullName>
    </recommendedName>
</protein>
<evidence type="ECO:0000256" key="2">
    <source>
        <dbReference type="ARBA" id="ARBA00022771"/>
    </source>
</evidence>
<feature type="compositionally biased region" description="Low complexity" evidence="4">
    <location>
        <begin position="104"/>
        <end position="114"/>
    </location>
</feature>
<proteinExistence type="predicted"/>
<organism evidence="6 7">
    <name type="scientific">Nocardiopsis rhodophaea</name>
    <dbReference type="NCBI Taxonomy" id="280238"/>
    <lineage>
        <taxon>Bacteria</taxon>
        <taxon>Bacillati</taxon>
        <taxon>Actinomycetota</taxon>
        <taxon>Actinomycetes</taxon>
        <taxon>Streptosporangiales</taxon>
        <taxon>Nocardiopsidaceae</taxon>
        <taxon>Nocardiopsis</taxon>
    </lineage>
</organism>
<feature type="region of interest" description="Disordered" evidence="4">
    <location>
        <begin position="368"/>
        <end position="390"/>
    </location>
</feature>
<evidence type="ECO:0000313" key="7">
    <source>
        <dbReference type="Proteomes" id="UP001501585"/>
    </source>
</evidence>
<keyword evidence="1" id="KW-0479">Metal-binding</keyword>
<dbReference type="InterPro" id="IPR001876">
    <property type="entry name" value="Znf_RanBP2"/>
</dbReference>
<dbReference type="Proteomes" id="UP001501585">
    <property type="component" value="Unassembled WGS sequence"/>
</dbReference>
<evidence type="ECO:0000259" key="5">
    <source>
        <dbReference type="PROSITE" id="PS50199"/>
    </source>
</evidence>
<feature type="region of interest" description="Disordered" evidence="4">
    <location>
        <begin position="34"/>
        <end position="59"/>
    </location>
</feature>
<dbReference type="PROSITE" id="PS50199">
    <property type="entry name" value="ZF_RANBP2_2"/>
    <property type="match status" value="2"/>
</dbReference>
<feature type="domain" description="RanBP2-type" evidence="5">
    <location>
        <begin position="57"/>
        <end position="86"/>
    </location>
</feature>
<evidence type="ECO:0000256" key="4">
    <source>
        <dbReference type="SAM" id="MobiDB-lite"/>
    </source>
</evidence>
<sequence length="390" mass="40870">MAKSTWWCPRCDFYNNLDRRTCLNCGDLRKDGAAAHSVTTTAPRPEAEEEARPEAPPASAWRCQVCASGNDTRDSTCRYCGNRRPSKGHPLNGTQGAPSTQSKPPGDGASGDPPSGRDGDLLATPNAPASHVRDSGADADSSGDDPPSPPGRGPDTAPLPHVSAGRASDPQDATGPDIPSGFDAPELADLRRGRHEHGASITAPPLFDRARRHLTPAGLLGLLVPPLLLLLLYSCGQGGDEPANSGAGAVQPAAPPPTPASPDERASSAPSASDCPVRITQQFPEPEEGALVEAFMSADKLITLCRTDSGRLFYYGEYFAEPEQGTLVPAEATDNGYVAENGPFRYEIVGDEVIVFRDGEELSRDLLMPMSDSPPSSPGIDDDVGLGVDA</sequence>
<keyword evidence="3" id="KW-0862">Zinc</keyword>